<keyword evidence="2" id="KW-0812">Transmembrane</keyword>
<accession>N9FGV7</accession>
<dbReference type="PATRIC" id="fig|1217649.3.peg.2128"/>
<dbReference type="EMBL" id="APQK01000013">
    <property type="protein sequence ID" value="ENW04151.1"/>
    <property type="molecule type" value="Genomic_DNA"/>
</dbReference>
<feature type="transmembrane region" description="Helical" evidence="2">
    <location>
        <begin position="12"/>
        <end position="31"/>
    </location>
</feature>
<evidence type="ECO:0000313" key="4">
    <source>
        <dbReference type="Proteomes" id="UP000018417"/>
    </source>
</evidence>
<evidence type="ECO:0000313" key="3">
    <source>
        <dbReference type="EMBL" id="ENW04151.1"/>
    </source>
</evidence>
<reference evidence="3 4" key="1">
    <citation type="submission" date="2013-02" db="EMBL/GenBank/DDBJ databases">
        <title>The Genome Sequence of Acinetobacter beijerinckii ANC 3835.</title>
        <authorList>
            <consortium name="The Broad Institute Genome Sequencing Platform"/>
            <consortium name="The Broad Institute Genome Sequencing Center for Infectious Disease"/>
            <person name="Cerqueira G."/>
            <person name="Feldgarden M."/>
            <person name="Courvalin P."/>
            <person name="Perichon B."/>
            <person name="Grillot-Courvalin C."/>
            <person name="Clermont D."/>
            <person name="Rocha E."/>
            <person name="Yoon E.-J."/>
            <person name="Nemec A."/>
            <person name="Walker B."/>
            <person name="Young S.K."/>
            <person name="Zeng Q."/>
            <person name="Gargeya S."/>
            <person name="Fitzgerald M."/>
            <person name="Haas B."/>
            <person name="Abouelleil A."/>
            <person name="Alvarado L."/>
            <person name="Arachchi H.M."/>
            <person name="Berlin A.M."/>
            <person name="Chapman S.B."/>
            <person name="Dewar J."/>
            <person name="Goldberg J."/>
            <person name="Griggs A."/>
            <person name="Gujja S."/>
            <person name="Hansen M."/>
            <person name="Howarth C."/>
            <person name="Imamovic A."/>
            <person name="Larimer J."/>
            <person name="McCowan C."/>
            <person name="Murphy C."/>
            <person name="Neiman D."/>
            <person name="Pearson M."/>
            <person name="Priest M."/>
            <person name="Roberts A."/>
            <person name="Saif S."/>
            <person name="Shea T."/>
            <person name="Sisk P."/>
            <person name="Sykes S."/>
            <person name="Wortman J."/>
            <person name="Nusbaum C."/>
            <person name="Birren B."/>
        </authorList>
    </citation>
    <scope>NUCLEOTIDE SEQUENCE [LARGE SCALE GENOMIC DNA]</scope>
    <source>
        <strain evidence="3 4">ANC 3835</strain>
    </source>
</reference>
<proteinExistence type="predicted"/>
<evidence type="ECO:0000256" key="1">
    <source>
        <dbReference type="SAM" id="MobiDB-lite"/>
    </source>
</evidence>
<dbReference type="Proteomes" id="UP000018417">
    <property type="component" value="Unassembled WGS sequence"/>
</dbReference>
<feature type="compositionally biased region" description="Polar residues" evidence="1">
    <location>
        <begin position="77"/>
        <end position="92"/>
    </location>
</feature>
<dbReference type="AlphaFoldDB" id="N9FGV7"/>
<feature type="compositionally biased region" description="Polar residues" evidence="1">
    <location>
        <begin position="59"/>
        <end position="69"/>
    </location>
</feature>
<protein>
    <submittedName>
        <fullName evidence="3">Uncharacterized protein</fullName>
    </submittedName>
</protein>
<keyword evidence="2" id="KW-1133">Transmembrane helix</keyword>
<dbReference type="HOGENOM" id="CLU_985623_0_0_6"/>
<name>N9FGV7_9GAMM</name>
<evidence type="ECO:0000256" key="2">
    <source>
        <dbReference type="SAM" id="Phobius"/>
    </source>
</evidence>
<feature type="region of interest" description="Disordered" evidence="1">
    <location>
        <begin position="59"/>
        <end position="92"/>
    </location>
</feature>
<dbReference type="OrthoDB" id="6713497at2"/>
<dbReference type="RefSeq" id="WP_005054765.1">
    <property type="nucleotide sequence ID" value="NZ_KB849759.1"/>
</dbReference>
<gene>
    <name evidence="3" type="ORF">F934_02187</name>
</gene>
<sequence>MWTPIKLNVSQSAFLFSIIVHIIIVTVLLKFEAEKSNDIVSTMNVTFISASTLKAQTFSSSSSRNIPSKNDTKPNENKVNTENTMSSNNPLDNQVPNFFDLTQDTQLLNSNNLYDPLLDAQNRAKKAIKEAKDVSNLYQANIKPMQTDFLENNQMSLPESESDSFGLYKVEIIDNKQDLEHYSTLMKAVSATQTTDEEIRINQLAHQVTTLLNENNLTTPQINPTSIEFMVDPVNLIILIKLPYDPSQNTQKIKALLQNISFDSVFISSNLNEKSYSFSIQI</sequence>
<keyword evidence="2" id="KW-0472">Membrane</keyword>
<organism evidence="3 4">
    <name type="scientific">Acinetobacter beijerinckii ANC 3835</name>
    <dbReference type="NCBI Taxonomy" id="1217649"/>
    <lineage>
        <taxon>Bacteria</taxon>
        <taxon>Pseudomonadati</taxon>
        <taxon>Pseudomonadota</taxon>
        <taxon>Gammaproteobacteria</taxon>
        <taxon>Moraxellales</taxon>
        <taxon>Moraxellaceae</taxon>
        <taxon>Acinetobacter</taxon>
    </lineage>
</organism>
<comment type="caution">
    <text evidence="3">The sequence shown here is derived from an EMBL/GenBank/DDBJ whole genome shotgun (WGS) entry which is preliminary data.</text>
</comment>